<dbReference type="AlphaFoldDB" id="A0A5D4TW31"/>
<name>A0A5D4TW31_9BACI</name>
<reference evidence="1 2" key="1">
    <citation type="submission" date="2019-08" db="EMBL/GenBank/DDBJ databases">
        <title>Bacillus genomes from the desert of Cuatro Cienegas, Coahuila.</title>
        <authorList>
            <person name="Olmedo-Alvarez G."/>
        </authorList>
    </citation>
    <scope>NUCLEOTIDE SEQUENCE [LARGE SCALE GENOMIC DNA]</scope>
    <source>
        <strain evidence="1 2">CH87b_3T</strain>
    </source>
</reference>
<keyword evidence="1" id="KW-0808">Transferase</keyword>
<comment type="caution">
    <text evidence="1">The sequence shown here is derived from an EMBL/GenBank/DDBJ whole genome shotgun (WGS) entry which is preliminary data.</text>
</comment>
<dbReference type="Proteomes" id="UP000324269">
    <property type="component" value="Unassembled WGS sequence"/>
</dbReference>
<dbReference type="OrthoDB" id="2436979at2"/>
<dbReference type="EMBL" id="VTEZ01000004">
    <property type="protein sequence ID" value="TYS84469.1"/>
    <property type="molecule type" value="Genomic_DNA"/>
</dbReference>
<accession>A0A5D4TW31</accession>
<keyword evidence="1" id="KW-0032">Aminotransferase</keyword>
<dbReference type="GO" id="GO:0008483">
    <property type="term" value="F:transaminase activity"/>
    <property type="evidence" value="ECO:0007669"/>
    <property type="project" value="UniProtKB-KW"/>
</dbReference>
<evidence type="ECO:0000313" key="1">
    <source>
        <dbReference type="EMBL" id="TYS84469.1"/>
    </source>
</evidence>
<organism evidence="1 2">
    <name type="scientific">Rossellomorea aquimaris</name>
    <dbReference type="NCBI Taxonomy" id="189382"/>
    <lineage>
        <taxon>Bacteria</taxon>
        <taxon>Bacillati</taxon>
        <taxon>Bacillota</taxon>
        <taxon>Bacilli</taxon>
        <taxon>Bacillales</taxon>
        <taxon>Bacillaceae</taxon>
        <taxon>Rossellomorea</taxon>
    </lineage>
</organism>
<proteinExistence type="predicted"/>
<dbReference type="RefSeq" id="WP_148968905.1">
    <property type="nucleotide sequence ID" value="NZ_CANLNA010000002.1"/>
</dbReference>
<gene>
    <name evidence="1" type="ORF">FZC85_13895</name>
</gene>
<evidence type="ECO:0000313" key="2">
    <source>
        <dbReference type="Proteomes" id="UP000324269"/>
    </source>
</evidence>
<sequence>MLRKRLLQYIEESNGSVALFPQEKEFAVKNGLLDADKVGARESGSRFEEAYIERCEKETEELIAQESFIFLNQPITYLKKHKNEFVFLELGWFDVIGVEAVSIEVDDVFGTYDAMLGLKLQKKYRSQIEDYLENVLKGQTSYDLLFNGEDGLWDLNITLNDLPDFHEGLTMLATYELIYDFLFHLLQKVDEA</sequence>
<protein>
    <submittedName>
        <fullName evidence="1">Branched-chain amino acid aminotransferase</fullName>
    </submittedName>
</protein>